<dbReference type="PANTHER" id="PTHR47326">
    <property type="entry name" value="TRANSPOSABLE ELEMENT TC3 TRANSPOSASE-LIKE PROTEIN"/>
    <property type="match status" value="1"/>
</dbReference>
<protein>
    <submittedName>
        <fullName evidence="1">Uncharacterized protein</fullName>
    </submittedName>
</protein>
<dbReference type="Gene3D" id="3.30.420.10">
    <property type="entry name" value="Ribonuclease H-like superfamily/Ribonuclease H"/>
    <property type="match status" value="1"/>
</dbReference>
<dbReference type="InterPro" id="IPR036397">
    <property type="entry name" value="RNaseH_sf"/>
</dbReference>
<organism evidence="1 2">
    <name type="scientific">Araneus ventricosus</name>
    <name type="common">Orbweaver spider</name>
    <name type="synonym">Epeira ventricosa</name>
    <dbReference type="NCBI Taxonomy" id="182803"/>
    <lineage>
        <taxon>Eukaryota</taxon>
        <taxon>Metazoa</taxon>
        <taxon>Ecdysozoa</taxon>
        <taxon>Arthropoda</taxon>
        <taxon>Chelicerata</taxon>
        <taxon>Arachnida</taxon>
        <taxon>Araneae</taxon>
        <taxon>Araneomorphae</taxon>
        <taxon>Entelegynae</taxon>
        <taxon>Araneoidea</taxon>
        <taxon>Araneidae</taxon>
        <taxon>Araneus</taxon>
    </lineage>
</organism>
<evidence type="ECO:0000313" key="1">
    <source>
        <dbReference type="EMBL" id="GBN07051.1"/>
    </source>
</evidence>
<gene>
    <name evidence="1" type="ORF">AVEN_245655_1</name>
</gene>
<keyword evidence="2" id="KW-1185">Reference proteome</keyword>
<dbReference type="GO" id="GO:0003676">
    <property type="term" value="F:nucleic acid binding"/>
    <property type="evidence" value="ECO:0007669"/>
    <property type="project" value="InterPro"/>
</dbReference>
<proteinExistence type="predicted"/>
<dbReference type="Proteomes" id="UP000499080">
    <property type="component" value="Unassembled WGS sequence"/>
</dbReference>
<accession>A0A4Y2KXE1</accession>
<comment type="caution">
    <text evidence="1">The sequence shown here is derived from an EMBL/GenBank/DDBJ whole genome shotgun (WGS) entry which is preliminary data.</text>
</comment>
<reference evidence="1 2" key="1">
    <citation type="journal article" date="2019" name="Sci. Rep.">
        <title>Orb-weaving spider Araneus ventricosus genome elucidates the spidroin gene catalogue.</title>
        <authorList>
            <person name="Kono N."/>
            <person name="Nakamura H."/>
            <person name="Ohtoshi R."/>
            <person name="Moran D.A.P."/>
            <person name="Shinohara A."/>
            <person name="Yoshida Y."/>
            <person name="Fujiwara M."/>
            <person name="Mori M."/>
            <person name="Tomita M."/>
            <person name="Arakawa K."/>
        </authorList>
    </citation>
    <scope>NUCLEOTIDE SEQUENCE [LARGE SCALE GENOMIC DNA]</scope>
</reference>
<evidence type="ECO:0000313" key="2">
    <source>
        <dbReference type="Proteomes" id="UP000499080"/>
    </source>
</evidence>
<name>A0A4Y2KXE1_ARAVE</name>
<dbReference type="PANTHER" id="PTHR47326:SF1">
    <property type="entry name" value="HTH PSQ-TYPE DOMAIN-CONTAINING PROTEIN"/>
    <property type="match status" value="1"/>
</dbReference>
<dbReference type="OrthoDB" id="2230873at2759"/>
<sequence length="108" mass="12203">MTSGMYGFNTTAPLNTRYQVSNSTFQQQVIGSGGYVEWLPRSSDLNPLDFFLRGYIKQRVYANPPRNFETVLRMIVPACHLPCCTMCRGRCSPVSRCVLLLKDTISIC</sequence>
<dbReference type="AlphaFoldDB" id="A0A4Y2KXE1"/>
<dbReference type="EMBL" id="BGPR01196856">
    <property type="protein sequence ID" value="GBN07051.1"/>
    <property type="molecule type" value="Genomic_DNA"/>
</dbReference>